<dbReference type="PANTHER" id="PTHR30441">
    <property type="entry name" value="DUF748 DOMAIN-CONTAINING PROTEIN"/>
    <property type="match status" value="1"/>
</dbReference>
<organism evidence="3 4">
    <name type="scientific">Ideonella margarita</name>
    <dbReference type="NCBI Taxonomy" id="2984191"/>
    <lineage>
        <taxon>Bacteria</taxon>
        <taxon>Pseudomonadati</taxon>
        <taxon>Pseudomonadota</taxon>
        <taxon>Betaproteobacteria</taxon>
        <taxon>Burkholderiales</taxon>
        <taxon>Sphaerotilaceae</taxon>
        <taxon>Ideonella</taxon>
    </lineage>
</organism>
<evidence type="ECO:0000313" key="3">
    <source>
        <dbReference type="EMBL" id="MEK8046491.1"/>
    </source>
</evidence>
<feature type="region of interest" description="Disordered" evidence="1">
    <location>
        <begin position="349"/>
        <end position="370"/>
    </location>
</feature>
<dbReference type="RefSeq" id="WP_341398779.1">
    <property type="nucleotide sequence ID" value="NZ_JBBUTI010000005.1"/>
</dbReference>
<reference evidence="3 4" key="1">
    <citation type="submission" date="2024-04" db="EMBL/GenBank/DDBJ databases">
        <title>Novel species of the genus Ideonella isolated from streams.</title>
        <authorList>
            <person name="Lu H."/>
        </authorList>
    </citation>
    <scope>NUCLEOTIDE SEQUENCE [LARGE SCALE GENOMIC DNA]</scope>
    <source>
        <strain evidence="3 4">LYT19W</strain>
    </source>
</reference>
<evidence type="ECO:0000256" key="1">
    <source>
        <dbReference type="SAM" id="MobiDB-lite"/>
    </source>
</evidence>
<evidence type="ECO:0000313" key="4">
    <source>
        <dbReference type="Proteomes" id="UP001379945"/>
    </source>
</evidence>
<evidence type="ECO:0000256" key="2">
    <source>
        <dbReference type="SAM" id="Phobius"/>
    </source>
</evidence>
<dbReference type="Pfam" id="PF05359">
    <property type="entry name" value="DUF748"/>
    <property type="match status" value="1"/>
</dbReference>
<name>A0ABU9C4E2_9BURK</name>
<dbReference type="InterPro" id="IPR052894">
    <property type="entry name" value="AsmA-related"/>
</dbReference>
<gene>
    <name evidence="3" type="ORF">AACH00_09055</name>
</gene>
<accession>A0ABU9C4E2</accession>
<dbReference type="EMBL" id="JBBUTI010000005">
    <property type="protein sequence ID" value="MEK8046491.1"/>
    <property type="molecule type" value="Genomic_DNA"/>
</dbReference>
<dbReference type="PANTHER" id="PTHR30441:SF8">
    <property type="entry name" value="DUF748 DOMAIN-CONTAINING PROTEIN"/>
    <property type="match status" value="1"/>
</dbReference>
<keyword evidence="2" id="KW-0472">Membrane</keyword>
<keyword evidence="2" id="KW-0812">Transmembrane</keyword>
<keyword evidence="4" id="KW-1185">Reference proteome</keyword>
<feature type="region of interest" description="Disordered" evidence="1">
    <location>
        <begin position="1286"/>
        <end position="1306"/>
    </location>
</feature>
<proteinExistence type="predicted"/>
<sequence>MSESVAAEPVRVSPSRGRRAAKWLLGTLALIVGLLWLVAPPLVRKALSSELSAFSGRTVTVGSVNIHPWSLTAQLNDVEVASATAGQPPTLQWASLSVSANWRSIVRAAPIMDAVQLAGLKLRLVRTADGHYDIDDVIKRVQDASASTKSDPKTPPPRFALYNVEVDNANIEFVDEPVKRTHVVSDIRVGLPFMANLDDADVKVKVQPQLNFVLDGTAVNTSASAAPFAPGEPGELRLKTGQIDLAQWLPYLPAGLPVRPTAGQLALDLTLGFALPAGGAPRVGLKGDVSVAQPALVGAGGQPLADWRLLQVHLDDLQVFRRELALGRVSLDGPRLTLDRLANGRFAGLPVASSEPKPAASPRAPKDAPVAPDEAAWKLSLREFQLRDGEVAWRDATTRPGAALLSSGLSLDVANLSWPLKPDAAAATLALAGQLSALDGKVNNALATTQVKPPAKPPVKTTAATALTTEKAAPAPATSASFQLSAKASVDGGEAQLQAERWALSLFRPYLQQAVQARLDGDVSLDVQANWKGLPGAELPEVLVRTFSVDQLRAGSWPAATASASPEVTWRSLSVKDARIDLARRVVSLQEVNWQQPALRLVRDAAGQLNLAQWVLPAPDKGATTNAPPSPPVAQAASGAPAWQVRLNQARVAGGKLAWQDTLPGADAPVALELDALQLSLDGVQWPAAPQSLVGLSLDAKLGQPGQPRSGWGAVSVKGRAGLLPLSFQGKTRLDRLPLAPLAVYAGDAMPVALLRGALGWQGDVRWQQAADGMRLTVQGDARLADLDVHGRQGKVVHSEPLLSWNSLALPGLSVVMTPGSRPRIKLGEVVLDHLYASLLVTEQGHLNLRDLAAPAAPPAAASAVASAVASTVPATGTSAAASAVSTPPASAAATTAATTATAPSNDLPVEIDIAGVRLIDSRIDFTDRFIRPNYSADIRALSGTLGAFRSGSGELANLALKGKVAGTGGLDIQGTLNPTARPLALDVKAKATDLELAPLSPYAGKYAGYAIERGKLTMALAYRIQPDGQLTASNQIILNQLTFGERIDSPDATRLPVQLAVALLKDRNGVIDLNLPIGGSVNDPQFSVGSLVVKVLVNLLGKAITSPFALLSGGQGEDLSVVAFEPGAVRLSDSAKTVIGRVGEALADRPALKLTITGAVDVEQERQAIQDAWLEDRLLALQRKEAAGAGQAAGAPLPALTAAQRLTLVKRLYADTPMPDKPRNVVGLLKDLPVEEMTARLKASHVVNSDVARELALQRGIAVRDAVIALGLPNERVFLAAPRLRPAGDTEPGWTPRAQLGLGTQ</sequence>
<dbReference type="InterPro" id="IPR008023">
    <property type="entry name" value="DUF748"/>
</dbReference>
<feature type="transmembrane region" description="Helical" evidence="2">
    <location>
        <begin position="20"/>
        <end position="39"/>
    </location>
</feature>
<protein>
    <submittedName>
        <fullName evidence="3">DUF748 domain-containing protein</fullName>
    </submittedName>
</protein>
<comment type="caution">
    <text evidence="3">The sequence shown here is derived from an EMBL/GenBank/DDBJ whole genome shotgun (WGS) entry which is preliminary data.</text>
</comment>
<keyword evidence="2" id="KW-1133">Transmembrane helix</keyword>
<dbReference type="Proteomes" id="UP001379945">
    <property type="component" value="Unassembled WGS sequence"/>
</dbReference>